<organism evidence="2 3">
    <name type="scientific">Papilio xuthus</name>
    <name type="common">Asian swallowtail butterfly</name>
    <dbReference type="NCBI Taxonomy" id="66420"/>
    <lineage>
        <taxon>Eukaryota</taxon>
        <taxon>Metazoa</taxon>
        <taxon>Ecdysozoa</taxon>
        <taxon>Arthropoda</taxon>
        <taxon>Hexapoda</taxon>
        <taxon>Insecta</taxon>
        <taxon>Pterygota</taxon>
        <taxon>Neoptera</taxon>
        <taxon>Endopterygota</taxon>
        <taxon>Lepidoptera</taxon>
        <taxon>Glossata</taxon>
        <taxon>Ditrysia</taxon>
        <taxon>Papilionoidea</taxon>
        <taxon>Papilionidae</taxon>
        <taxon>Papilioninae</taxon>
        <taxon>Papilio</taxon>
    </lineage>
</organism>
<gene>
    <name evidence="2" type="ORF">RR46_04413</name>
</gene>
<dbReference type="Proteomes" id="UP000053268">
    <property type="component" value="Unassembled WGS sequence"/>
</dbReference>
<dbReference type="AlphaFoldDB" id="A0A194PT85"/>
<protein>
    <submittedName>
        <fullName evidence="2">Uncharacterized protein</fullName>
    </submittedName>
</protein>
<dbReference type="EMBL" id="KQ459599">
    <property type="protein sequence ID" value="KPI94345.1"/>
    <property type="molecule type" value="Genomic_DNA"/>
</dbReference>
<feature type="region of interest" description="Disordered" evidence="1">
    <location>
        <begin position="1"/>
        <end position="35"/>
    </location>
</feature>
<evidence type="ECO:0000313" key="3">
    <source>
        <dbReference type="Proteomes" id="UP000053268"/>
    </source>
</evidence>
<keyword evidence="3" id="KW-1185">Reference proteome</keyword>
<accession>A0A194PT85</accession>
<evidence type="ECO:0000256" key="1">
    <source>
        <dbReference type="SAM" id="MobiDB-lite"/>
    </source>
</evidence>
<sequence length="76" mass="8467">MVLSGRVHAPKRRGDERNGVQGHDTSLPRQRSMGVVVTMKMPQASCELRVMVQWSGEARNERGSVASRAHCRPLAR</sequence>
<feature type="region of interest" description="Disordered" evidence="1">
    <location>
        <begin position="57"/>
        <end position="76"/>
    </location>
</feature>
<reference evidence="2 3" key="1">
    <citation type="journal article" date="2015" name="Nat. Commun.">
        <title>Outbred genome sequencing and CRISPR/Cas9 gene editing in butterflies.</title>
        <authorList>
            <person name="Li X."/>
            <person name="Fan D."/>
            <person name="Zhang W."/>
            <person name="Liu G."/>
            <person name="Zhang L."/>
            <person name="Zhao L."/>
            <person name="Fang X."/>
            <person name="Chen L."/>
            <person name="Dong Y."/>
            <person name="Chen Y."/>
            <person name="Ding Y."/>
            <person name="Zhao R."/>
            <person name="Feng M."/>
            <person name="Zhu Y."/>
            <person name="Feng Y."/>
            <person name="Jiang X."/>
            <person name="Zhu D."/>
            <person name="Xiang H."/>
            <person name="Feng X."/>
            <person name="Li S."/>
            <person name="Wang J."/>
            <person name="Zhang G."/>
            <person name="Kronforst M.R."/>
            <person name="Wang W."/>
        </authorList>
    </citation>
    <scope>NUCLEOTIDE SEQUENCE [LARGE SCALE GENOMIC DNA]</scope>
    <source>
        <strain evidence="2">Ya'a_city_454_Px</strain>
        <tissue evidence="2">Whole body</tissue>
    </source>
</reference>
<evidence type="ECO:0000313" key="2">
    <source>
        <dbReference type="EMBL" id="KPI94345.1"/>
    </source>
</evidence>
<proteinExistence type="predicted"/>
<name>A0A194PT85_PAPXU</name>